<reference evidence="2 3" key="1">
    <citation type="submission" date="2018-08" db="EMBL/GenBank/DDBJ databases">
        <title>Thalassotalea euphylliae genome.</title>
        <authorList>
            <person name="Summers S."/>
            <person name="Rice S.A."/>
            <person name="Freckelton M.L."/>
            <person name="Nedved B.T."/>
            <person name="Hadfield M.G."/>
        </authorList>
    </citation>
    <scope>NUCLEOTIDE SEQUENCE [LARGE SCALE GENOMIC DNA]</scope>
    <source>
        <strain evidence="2 3">H1</strain>
    </source>
</reference>
<dbReference type="AlphaFoldDB" id="A0A3E0TRT7"/>
<feature type="transmembrane region" description="Helical" evidence="1">
    <location>
        <begin position="81"/>
        <end position="105"/>
    </location>
</feature>
<accession>A0A3E0TRT7</accession>
<dbReference type="Proteomes" id="UP000256478">
    <property type="component" value="Unassembled WGS sequence"/>
</dbReference>
<keyword evidence="1" id="KW-0472">Membrane</keyword>
<keyword evidence="1" id="KW-1133">Transmembrane helix</keyword>
<protein>
    <submittedName>
        <fullName evidence="2">Uncharacterized protein</fullName>
    </submittedName>
</protein>
<keyword evidence="1" id="KW-0812">Transmembrane</keyword>
<evidence type="ECO:0000313" key="2">
    <source>
        <dbReference type="EMBL" id="REL27047.1"/>
    </source>
</evidence>
<feature type="transmembrane region" description="Helical" evidence="1">
    <location>
        <begin position="31"/>
        <end position="61"/>
    </location>
</feature>
<proteinExistence type="predicted"/>
<name>A0A3E0TRT7_9GAMM</name>
<sequence>MKSFFLHLSIVVILSAILFTFNVFSSNLNYGYIIVLILSLIVFYLFKLGNIFYVLISWFTVLSIDKFFEFYALLPGKAYDGFIYICVNALILSFPLIIIKIVFYISKQVTLTRK</sequence>
<evidence type="ECO:0000256" key="1">
    <source>
        <dbReference type="SAM" id="Phobius"/>
    </source>
</evidence>
<organism evidence="2 3">
    <name type="scientific">Thalassotalea euphylliae</name>
    <dbReference type="NCBI Taxonomy" id="1655234"/>
    <lineage>
        <taxon>Bacteria</taxon>
        <taxon>Pseudomonadati</taxon>
        <taxon>Pseudomonadota</taxon>
        <taxon>Gammaproteobacteria</taxon>
        <taxon>Alteromonadales</taxon>
        <taxon>Colwelliaceae</taxon>
        <taxon>Thalassotalea</taxon>
    </lineage>
</organism>
<dbReference type="EMBL" id="QUOU01000001">
    <property type="protein sequence ID" value="REL27047.1"/>
    <property type="molecule type" value="Genomic_DNA"/>
</dbReference>
<gene>
    <name evidence="2" type="ORF">DXX93_11060</name>
</gene>
<evidence type="ECO:0000313" key="3">
    <source>
        <dbReference type="Proteomes" id="UP000256478"/>
    </source>
</evidence>
<comment type="caution">
    <text evidence="2">The sequence shown here is derived from an EMBL/GenBank/DDBJ whole genome shotgun (WGS) entry which is preliminary data.</text>
</comment>
<feature type="transmembrane region" description="Helical" evidence="1">
    <location>
        <begin position="6"/>
        <end position="24"/>
    </location>
</feature>